<name>A0A2Y8ZZI3_9MICO</name>
<keyword evidence="5" id="KW-0547">Nucleotide-binding</keyword>
<organism evidence="11 12">
    <name type="scientific">Georgenia satyanarayanai</name>
    <dbReference type="NCBI Taxonomy" id="860221"/>
    <lineage>
        <taxon>Bacteria</taxon>
        <taxon>Bacillati</taxon>
        <taxon>Actinomycetota</taxon>
        <taxon>Actinomycetes</taxon>
        <taxon>Micrococcales</taxon>
        <taxon>Bogoriellaceae</taxon>
        <taxon>Georgenia</taxon>
    </lineage>
</organism>
<proteinExistence type="predicted"/>
<evidence type="ECO:0000256" key="3">
    <source>
        <dbReference type="ARBA" id="ARBA00022597"/>
    </source>
</evidence>
<keyword evidence="2" id="KW-1003">Cell membrane</keyword>
<dbReference type="CDD" id="cd03216">
    <property type="entry name" value="ABC_Carb_Monos_I"/>
    <property type="match status" value="1"/>
</dbReference>
<evidence type="ECO:0000313" key="11">
    <source>
        <dbReference type="EMBL" id="SSA36708.1"/>
    </source>
</evidence>
<keyword evidence="6 11" id="KW-0067">ATP-binding</keyword>
<protein>
    <submittedName>
        <fullName evidence="11">Ribose transport system ATP-binding protein</fullName>
    </submittedName>
</protein>
<dbReference type="Proteomes" id="UP000250222">
    <property type="component" value="Unassembled WGS sequence"/>
</dbReference>
<sequence length="495" mass="53101">MSADALLAARGVAKSYGSVLALRSADLTVGHGESHALLGANGAGKSTFVKTLTGVIRRDRGTVTLDGAPVDLRTPAAGYAQGIAAVFQDPALIPDLTVRHNLRLTATDAAVVEEHLARLEIGGLDLGERVRDIPLPFLRMLDLARALAHRPKLLILDEITAALPADLSEKVFTVMAEQTRGGGSVLFISHRLEEVIEHCDMCTVFRDGGDVARFAPKEGREKRIVQSMLGEQMGEESAEDRRGRAQAPQSEPRLVVQGLSAGTMLHDVSFSVRPGEVLGLVALEGQGQDTLFDVLAGDQRPRSGEIRVDGKVLDARHPAAAIRQGVALVPADRSAALLPKRSIRENIALPSRARFSRWGPISRARENRAVDGAIARLSIDTRAAAQARRLSGGNQQKLTIGRWLAEGFGTLLLFDPTRGIDIGTKRQIYELVREVAESGAAVVMYTSELREIDLVCDRALAIYRGTVVSELAADAGEEAMLNAAHGLQATEVRTS</sequence>
<evidence type="ECO:0000256" key="4">
    <source>
        <dbReference type="ARBA" id="ARBA00022737"/>
    </source>
</evidence>
<keyword evidence="1" id="KW-0813">Transport</keyword>
<dbReference type="OrthoDB" id="39350at2"/>
<keyword evidence="12" id="KW-1185">Reference proteome</keyword>
<evidence type="ECO:0000259" key="10">
    <source>
        <dbReference type="PROSITE" id="PS50893"/>
    </source>
</evidence>
<keyword evidence="3" id="KW-0762">Sugar transport</keyword>
<evidence type="ECO:0000256" key="8">
    <source>
        <dbReference type="ARBA" id="ARBA00023136"/>
    </source>
</evidence>
<gene>
    <name evidence="11" type="ORF">SAMN05216184_101370</name>
</gene>
<dbReference type="Gene3D" id="3.40.50.300">
    <property type="entry name" value="P-loop containing nucleotide triphosphate hydrolases"/>
    <property type="match status" value="2"/>
</dbReference>
<dbReference type="PANTHER" id="PTHR43790">
    <property type="entry name" value="CARBOHYDRATE TRANSPORT ATP-BINDING PROTEIN MG119-RELATED"/>
    <property type="match status" value="1"/>
</dbReference>
<evidence type="ECO:0000256" key="9">
    <source>
        <dbReference type="SAM" id="MobiDB-lite"/>
    </source>
</evidence>
<dbReference type="EMBL" id="UETB01000001">
    <property type="protein sequence ID" value="SSA36708.1"/>
    <property type="molecule type" value="Genomic_DNA"/>
</dbReference>
<keyword evidence="8" id="KW-0472">Membrane</keyword>
<evidence type="ECO:0000256" key="5">
    <source>
        <dbReference type="ARBA" id="ARBA00022741"/>
    </source>
</evidence>
<dbReference type="PANTHER" id="PTHR43790:SF3">
    <property type="entry name" value="D-ALLOSE IMPORT ATP-BINDING PROTEIN ALSA-RELATED"/>
    <property type="match status" value="1"/>
</dbReference>
<dbReference type="CDD" id="cd03215">
    <property type="entry name" value="ABC_Carb_Monos_II"/>
    <property type="match status" value="1"/>
</dbReference>
<reference evidence="11 12" key="1">
    <citation type="submission" date="2016-10" db="EMBL/GenBank/DDBJ databases">
        <authorList>
            <person name="Cai Z."/>
        </authorList>
    </citation>
    <scope>NUCLEOTIDE SEQUENCE [LARGE SCALE GENOMIC DNA]</scope>
    <source>
        <strain evidence="11 12">CGMCC 1.10826</strain>
    </source>
</reference>
<evidence type="ECO:0000256" key="6">
    <source>
        <dbReference type="ARBA" id="ARBA00022840"/>
    </source>
</evidence>
<dbReference type="PROSITE" id="PS50893">
    <property type="entry name" value="ABC_TRANSPORTER_2"/>
    <property type="match status" value="2"/>
</dbReference>
<dbReference type="InterPro" id="IPR003439">
    <property type="entry name" value="ABC_transporter-like_ATP-bd"/>
</dbReference>
<dbReference type="SUPFAM" id="SSF52540">
    <property type="entry name" value="P-loop containing nucleoside triphosphate hydrolases"/>
    <property type="match status" value="2"/>
</dbReference>
<evidence type="ECO:0000313" key="12">
    <source>
        <dbReference type="Proteomes" id="UP000250222"/>
    </source>
</evidence>
<dbReference type="InterPro" id="IPR027417">
    <property type="entry name" value="P-loop_NTPase"/>
</dbReference>
<dbReference type="RefSeq" id="WP_110850868.1">
    <property type="nucleotide sequence ID" value="NZ_QKLZ01000001.1"/>
</dbReference>
<evidence type="ECO:0000256" key="2">
    <source>
        <dbReference type="ARBA" id="ARBA00022475"/>
    </source>
</evidence>
<dbReference type="Pfam" id="PF00005">
    <property type="entry name" value="ABC_tran"/>
    <property type="match status" value="2"/>
</dbReference>
<dbReference type="InterPro" id="IPR050107">
    <property type="entry name" value="ABC_carbohydrate_import_ATPase"/>
</dbReference>
<evidence type="ECO:0000256" key="1">
    <source>
        <dbReference type="ARBA" id="ARBA00022448"/>
    </source>
</evidence>
<evidence type="ECO:0000256" key="7">
    <source>
        <dbReference type="ARBA" id="ARBA00022967"/>
    </source>
</evidence>
<feature type="domain" description="ABC transporter" evidence="10">
    <location>
        <begin position="250"/>
        <end position="489"/>
    </location>
</feature>
<accession>A0A2Y8ZZI3</accession>
<keyword evidence="7" id="KW-1278">Translocase</keyword>
<dbReference type="AlphaFoldDB" id="A0A2Y8ZZI3"/>
<dbReference type="InterPro" id="IPR003593">
    <property type="entry name" value="AAA+_ATPase"/>
</dbReference>
<feature type="region of interest" description="Disordered" evidence="9">
    <location>
        <begin position="229"/>
        <end position="251"/>
    </location>
</feature>
<dbReference type="GO" id="GO:0005524">
    <property type="term" value="F:ATP binding"/>
    <property type="evidence" value="ECO:0007669"/>
    <property type="project" value="UniProtKB-KW"/>
</dbReference>
<feature type="domain" description="ABC transporter" evidence="10">
    <location>
        <begin position="7"/>
        <end position="232"/>
    </location>
</feature>
<dbReference type="GO" id="GO:0016887">
    <property type="term" value="F:ATP hydrolysis activity"/>
    <property type="evidence" value="ECO:0007669"/>
    <property type="project" value="InterPro"/>
</dbReference>
<dbReference type="SMART" id="SM00382">
    <property type="entry name" value="AAA"/>
    <property type="match status" value="1"/>
</dbReference>
<keyword evidence="4" id="KW-0677">Repeat</keyword>
<dbReference type="InterPro" id="IPR017871">
    <property type="entry name" value="ABC_transporter-like_CS"/>
</dbReference>
<dbReference type="PROSITE" id="PS00211">
    <property type="entry name" value="ABC_TRANSPORTER_1"/>
    <property type="match status" value="1"/>
</dbReference>